<name>A0A0G1YHI7_9BACT</name>
<comment type="caution">
    <text evidence="2">The sequence shown here is derived from an EMBL/GenBank/DDBJ whole genome shotgun (WGS) entry which is preliminary data.</text>
</comment>
<keyword evidence="1" id="KW-0812">Transmembrane</keyword>
<evidence type="ECO:0000313" key="2">
    <source>
        <dbReference type="EMBL" id="KKW05864.1"/>
    </source>
</evidence>
<dbReference type="PATRIC" id="fig|1618342.3.peg.303"/>
<gene>
    <name evidence="2" type="ORF">UY40_C0007G0003</name>
</gene>
<reference evidence="2 3" key="1">
    <citation type="journal article" date="2015" name="Nature">
        <title>rRNA introns, odd ribosomes, and small enigmatic genomes across a large radiation of phyla.</title>
        <authorList>
            <person name="Brown C.T."/>
            <person name="Hug L.A."/>
            <person name="Thomas B.C."/>
            <person name="Sharon I."/>
            <person name="Castelle C.J."/>
            <person name="Singh A."/>
            <person name="Wilkins M.J."/>
            <person name="Williams K.H."/>
            <person name="Banfield J.F."/>
        </authorList>
    </citation>
    <scope>NUCLEOTIDE SEQUENCE [LARGE SCALE GENOMIC DNA]</scope>
</reference>
<proteinExistence type="predicted"/>
<dbReference type="InterPro" id="IPR021454">
    <property type="entry name" value="DUF3105"/>
</dbReference>
<dbReference type="EMBL" id="LCPW01000007">
    <property type="protein sequence ID" value="KKW05864.1"/>
    <property type="molecule type" value="Genomic_DNA"/>
</dbReference>
<dbReference type="Proteomes" id="UP000034119">
    <property type="component" value="Unassembled WGS sequence"/>
</dbReference>
<organism evidence="2 3">
    <name type="scientific">candidate division CPR1 bacterium GW2011_GWC1_49_13</name>
    <dbReference type="NCBI Taxonomy" id="1618342"/>
    <lineage>
        <taxon>Bacteria</taxon>
        <taxon>candidate division CPR1</taxon>
    </lineage>
</organism>
<dbReference type="AlphaFoldDB" id="A0A0G1YHI7"/>
<sequence length="163" mass="17997">MNIKKIILIVALGAVGLGSLVWLYSWLSRPLPGVAVEDLGRNHVAVGTAVQYNSNPPTSGPHYAEWTRAGIYDEPIADGYLLHALEHGYVIFHYQDEALKDELVKLVEELNGQKLIVVARPDLDTPLVLTAWGRIMPLDGIDEAQIRDFVGVFRNAGPEQTLE</sequence>
<feature type="transmembrane region" description="Helical" evidence="1">
    <location>
        <begin position="7"/>
        <end position="27"/>
    </location>
</feature>
<dbReference type="STRING" id="1618342.UY40_C0007G0003"/>
<accession>A0A0G1YHI7</accession>
<evidence type="ECO:0000313" key="3">
    <source>
        <dbReference type="Proteomes" id="UP000034119"/>
    </source>
</evidence>
<evidence type="ECO:0008006" key="4">
    <source>
        <dbReference type="Google" id="ProtNLM"/>
    </source>
</evidence>
<protein>
    <recommendedName>
        <fullName evidence="4">DUF3105 domain-containing protein</fullName>
    </recommendedName>
</protein>
<keyword evidence="1" id="KW-0472">Membrane</keyword>
<evidence type="ECO:0000256" key="1">
    <source>
        <dbReference type="SAM" id="Phobius"/>
    </source>
</evidence>
<dbReference type="Pfam" id="PF11303">
    <property type="entry name" value="DUF3105"/>
    <property type="match status" value="1"/>
</dbReference>
<keyword evidence="1" id="KW-1133">Transmembrane helix</keyword>